<comment type="similarity">
    <text evidence="2 8">Belongs to the TGF-beta family.</text>
</comment>
<keyword evidence="5 8" id="KW-0339">Growth factor</keyword>
<comment type="subcellular location">
    <subcellularLocation>
        <location evidence="1">Secreted</location>
    </subcellularLocation>
</comment>
<feature type="signal peptide" evidence="9">
    <location>
        <begin position="1"/>
        <end position="25"/>
    </location>
</feature>
<dbReference type="EMBL" id="KF317439">
    <property type="protein sequence ID" value="AHA51371.1"/>
    <property type="molecule type" value="mRNA"/>
</dbReference>
<feature type="domain" description="TGF-beta family profile" evidence="10">
    <location>
        <begin position="253"/>
        <end position="368"/>
    </location>
</feature>
<sequence>MFYLDKLPFFKHFLVLLLLTHLAFTSAPLEERLLEMLGIPGPPKGRPVFSRNEVSQYMLELYAQSERVLGRGVATAVRSYNSLPTSGDMLSENRWQFLFSMTDLTLSEKVVQGHLRVFKPKGTKGRETPYRVSIFHEVDKEDLKGSIGAKHYYSSPYNSSVALRILDTLTLETRQSHWCSFDIAEAIRFHQERNIETMRLHVYAMPENATDILPGSRGIRFVKSRGKQVQLQPSIVIYTDDGSYDTLRNSDARLARQSEQSKYDPSKTYCQRKPLYVDFNRLGWDWIIGPTGFDAYMCQGDCPFPYSGKLKITNHAYLQSAMGSIHSGVPKPCCAPTALSPITLMYLVNNGVIMREYKEMKVEECGCA</sequence>
<reference evidence="12" key="1">
    <citation type="journal article" date="2013" name="Science">
        <title>The genome of the ctenophore Mnemiopsis leidyi and its implications for cell type evolution.</title>
        <authorList>
            <consortium name="NISC Comparative Sequencing Program"/>
            <person name="Ryan J.F."/>
            <person name="Pang K."/>
            <person name="Schnitzler C.E."/>
            <person name="Nguyen A.D."/>
            <person name="Moreland R.T."/>
            <person name="Simmons D.K."/>
            <person name="Koch B.J."/>
            <person name="Francis W.R."/>
            <person name="Havlak P."/>
            <person name="Smith S.A."/>
            <person name="Putnam N.H."/>
            <person name="Haddock S.H."/>
            <person name="Dunn C.W."/>
            <person name="Wolfsberg T.G."/>
            <person name="Mullikin J.C."/>
            <person name="Martindale M.Q."/>
            <person name="Baxevanis A.D."/>
        </authorList>
    </citation>
    <scope>NUCLEOTIDE SEQUENCE</scope>
    <source>
        <strain evidence="11">19331</strain>
        <strain evidence="12">9107</strain>
    </source>
</reference>
<evidence type="ECO:0000313" key="11">
    <source>
        <dbReference type="EMBL" id="AHA51370.1"/>
    </source>
</evidence>
<dbReference type="EMBL" id="KF317438">
    <property type="protein sequence ID" value="AHA51370.1"/>
    <property type="molecule type" value="mRNA"/>
</dbReference>
<dbReference type="InterPro" id="IPR001111">
    <property type="entry name" value="TGF-b_propeptide"/>
</dbReference>
<dbReference type="Gene3D" id="2.60.120.970">
    <property type="match status" value="1"/>
</dbReference>
<dbReference type="Gene3D" id="2.10.90.10">
    <property type="entry name" value="Cystine-knot cytokines"/>
    <property type="match status" value="1"/>
</dbReference>
<dbReference type="SUPFAM" id="SSF57501">
    <property type="entry name" value="Cystine-knot cytokines"/>
    <property type="match status" value="1"/>
</dbReference>
<dbReference type="GO" id="GO:0005615">
    <property type="term" value="C:extracellular space"/>
    <property type="evidence" value="ECO:0007669"/>
    <property type="project" value="TreeGrafter"/>
</dbReference>
<dbReference type="InterPro" id="IPR029034">
    <property type="entry name" value="Cystine-knot_cytokine"/>
</dbReference>
<dbReference type="PROSITE" id="PS00250">
    <property type="entry name" value="TGF_BETA_1"/>
    <property type="match status" value="1"/>
</dbReference>
<dbReference type="Pfam" id="PF00688">
    <property type="entry name" value="TGFb_propeptide"/>
    <property type="match status" value="1"/>
</dbReference>
<protein>
    <submittedName>
        <fullName evidence="12">TGF_beta domain-containing protein</fullName>
    </submittedName>
</protein>
<dbReference type="SMART" id="SM00204">
    <property type="entry name" value="TGFB"/>
    <property type="match status" value="1"/>
</dbReference>
<proteinExistence type="evidence at transcript level"/>
<dbReference type="PROSITE" id="PS51362">
    <property type="entry name" value="TGF_BETA_2"/>
    <property type="match status" value="1"/>
</dbReference>
<dbReference type="InterPro" id="IPR015615">
    <property type="entry name" value="TGF-beta-rel"/>
</dbReference>
<accession>V9PPH9</accession>
<evidence type="ECO:0000256" key="6">
    <source>
        <dbReference type="ARBA" id="ARBA00023157"/>
    </source>
</evidence>
<dbReference type="InterPro" id="IPR001839">
    <property type="entry name" value="TGF-b_C"/>
</dbReference>
<keyword evidence="6" id="KW-1015">Disulfide bond</keyword>
<evidence type="ECO:0000256" key="1">
    <source>
        <dbReference type="ARBA" id="ARBA00004613"/>
    </source>
</evidence>
<evidence type="ECO:0000313" key="12">
    <source>
        <dbReference type="EMBL" id="AHA51371.1"/>
    </source>
</evidence>
<dbReference type="GO" id="GO:0005125">
    <property type="term" value="F:cytokine activity"/>
    <property type="evidence" value="ECO:0007669"/>
    <property type="project" value="TreeGrafter"/>
</dbReference>
<feature type="chain" id="PRO_5014314739" evidence="9">
    <location>
        <begin position="26"/>
        <end position="368"/>
    </location>
</feature>
<evidence type="ECO:0000256" key="8">
    <source>
        <dbReference type="RuleBase" id="RU000354"/>
    </source>
</evidence>
<keyword evidence="7" id="KW-0325">Glycoprotein</keyword>
<dbReference type="PANTHER" id="PTHR11848:SF263">
    <property type="entry name" value="PROTEIN DECAPENTAPLEGIC"/>
    <property type="match status" value="1"/>
</dbReference>
<dbReference type="AlphaFoldDB" id="V9PPH9"/>
<dbReference type="InterPro" id="IPR017948">
    <property type="entry name" value="TGFb_CS"/>
</dbReference>
<evidence type="ECO:0000256" key="5">
    <source>
        <dbReference type="ARBA" id="ARBA00023030"/>
    </source>
</evidence>
<reference evidence="12" key="2">
    <citation type="submission" date="2016-09" db="EMBL/GenBank/DDBJ databases">
        <authorList>
            <person name="Capua I."/>
            <person name="De Benedictis P."/>
            <person name="Joannis T."/>
            <person name="Lombin L.H."/>
            <person name="Cattoli G."/>
        </authorList>
    </citation>
    <scope>NUCLEOTIDE SEQUENCE</scope>
    <source>
        <strain evidence="11">19331</strain>
        <strain evidence="12">9107</strain>
    </source>
</reference>
<name>V9PPH9_9METZ</name>
<dbReference type="GO" id="GO:0008083">
    <property type="term" value="F:growth factor activity"/>
    <property type="evidence" value="ECO:0007669"/>
    <property type="project" value="UniProtKB-KW"/>
</dbReference>
<keyword evidence="4 9" id="KW-0732">Signal</keyword>
<evidence type="ECO:0000259" key="10">
    <source>
        <dbReference type="PROSITE" id="PS51362"/>
    </source>
</evidence>
<evidence type="ECO:0000256" key="4">
    <source>
        <dbReference type="ARBA" id="ARBA00022729"/>
    </source>
</evidence>
<organism evidence="12">
    <name type="scientific">Euplokamis dunlapae</name>
    <dbReference type="NCBI Taxonomy" id="1403701"/>
    <lineage>
        <taxon>Eukaryota</taxon>
        <taxon>Metazoa</taxon>
        <taxon>Ctenophora</taxon>
        <taxon>Tentaculata</taxon>
        <taxon>Cydippida</taxon>
        <taxon>Euplokamidae</taxon>
        <taxon>Euplokamis</taxon>
    </lineage>
</organism>
<evidence type="ECO:0000256" key="7">
    <source>
        <dbReference type="ARBA" id="ARBA00023180"/>
    </source>
</evidence>
<evidence type="ECO:0000256" key="3">
    <source>
        <dbReference type="ARBA" id="ARBA00022525"/>
    </source>
</evidence>
<dbReference type="FunFam" id="2.10.90.10:FF:000001">
    <property type="entry name" value="Bone morphogenetic protein 4"/>
    <property type="match status" value="1"/>
</dbReference>
<evidence type="ECO:0000256" key="9">
    <source>
        <dbReference type="SAM" id="SignalP"/>
    </source>
</evidence>
<dbReference type="Pfam" id="PF00019">
    <property type="entry name" value="TGF_beta"/>
    <property type="match status" value="1"/>
</dbReference>
<dbReference type="PANTHER" id="PTHR11848">
    <property type="entry name" value="TGF-BETA FAMILY"/>
    <property type="match status" value="1"/>
</dbReference>
<keyword evidence="3" id="KW-0964">Secreted</keyword>
<evidence type="ECO:0000256" key="2">
    <source>
        <dbReference type="ARBA" id="ARBA00006656"/>
    </source>
</evidence>